<evidence type="ECO:0000313" key="2">
    <source>
        <dbReference type="Proteomes" id="UP000306677"/>
    </source>
</evidence>
<gene>
    <name evidence="1" type="ORF">vBEcoSW011D_20</name>
</gene>
<organism evidence="1 2">
    <name type="scientific">Escherichia phage vB_EcoS_W011D</name>
    <dbReference type="NCBI Taxonomy" id="2575323"/>
    <lineage>
        <taxon>Viruses</taxon>
        <taxon>Duplodnaviria</taxon>
        <taxon>Heunggongvirae</taxon>
        <taxon>Uroviricota</taxon>
        <taxon>Caudoviricetes</taxon>
        <taxon>Drexlerviridae</taxon>
        <taxon>Tempevirinae</taxon>
        <taxon>Changchunvirus</taxon>
        <taxon>Changchunvirus W011D</taxon>
    </lineage>
</organism>
<protein>
    <submittedName>
        <fullName evidence="1">Uncharacterized protein</fullName>
    </submittedName>
</protein>
<keyword evidence="2" id="KW-1185">Reference proteome</keyword>
<name>A0A4Y5NTG0_9CAUD</name>
<reference evidence="1 2" key="1">
    <citation type="submission" date="2019-04" db="EMBL/GenBank/DDBJ databases">
        <authorList>
            <person name="Wang X."/>
        </authorList>
    </citation>
    <scope>NUCLEOTIDE SEQUENCE [LARGE SCALE GENOMIC DNA]</scope>
</reference>
<accession>A0A4Y5NTG0</accession>
<dbReference type="EMBL" id="MK778457">
    <property type="protein sequence ID" value="QCW18469.1"/>
    <property type="molecule type" value="Genomic_DNA"/>
</dbReference>
<dbReference type="Proteomes" id="UP000306677">
    <property type="component" value="Segment"/>
</dbReference>
<sequence length="92" mass="10603">MATIRKHLVNAFENVGKAYGWDDGLKTPYTARRQGFNSLREWARCMAANYMPENHILMPDSLLEMIEDAQRAGIPLTQHDFDAYAEEEVNAW</sequence>
<proteinExistence type="predicted"/>
<evidence type="ECO:0000313" key="1">
    <source>
        <dbReference type="EMBL" id="QCW18469.1"/>
    </source>
</evidence>